<evidence type="ECO:0000313" key="1">
    <source>
        <dbReference type="EMBL" id="GDY69118.1"/>
    </source>
</evidence>
<dbReference type="OMA" id="HRIVIRI"/>
<dbReference type="STRING" id="33903.AQJ43_29365"/>
<reference evidence="2 3" key="1">
    <citation type="submission" date="2019-04" db="EMBL/GenBank/DDBJ databases">
        <title>Draft genome sequences of Streptomyces avermitilis ATCC 31267.</title>
        <authorList>
            <person name="Komaki H."/>
            <person name="Tamura T."/>
            <person name="Hosoyama A."/>
        </authorList>
    </citation>
    <scope>NUCLEOTIDE SEQUENCE [LARGE SCALE GENOMIC DNA]</scope>
    <source>
        <strain evidence="2 3">ATCC 31267</strain>
    </source>
</reference>
<comment type="caution">
    <text evidence="2">The sequence shown here is derived from an EMBL/GenBank/DDBJ whole genome shotgun (WGS) entry which is preliminary data.</text>
</comment>
<sequence>MSTRYRSEAAVEQVLTAAAGKVSAGEPPPDDVLDWLARLRLLEGVPFAYLVTDERLLPLESARFFFLDRNWTDAAVDGALSAGPSTTRDRAHLVARHGRIRDAVDASERNVWIKAARPGLSYDAEPVGTVTGFLLRSRAVSGWPGLRAQAFHEGQPVRPLRIERLAPAVLLALFDGLPTRVLVEEPHQGLQFGVDLADGGVFTVARRPPEPEGAATVLFRPSGCGVVDVRRLWADLGHTTAADGAATFALHLVQRPYQQEFSGTGEGPLFSPSISLDDLAAAFEESP</sequence>
<proteinExistence type="predicted"/>
<dbReference type="RefSeq" id="WP_010982366.1">
    <property type="nucleotide sequence ID" value="NZ_BAABTN010000097.1"/>
</dbReference>
<dbReference type="AlphaFoldDB" id="A0A4D4N5T2"/>
<dbReference type="GeneID" id="41538041"/>
<dbReference type="EMBL" id="BJHX01000002">
    <property type="protein sequence ID" value="GDY69118.1"/>
    <property type="molecule type" value="Genomic_DNA"/>
</dbReference>
<name>A0A4D4N5T2_STRAX</name>
<dbReference type="Proteomes" id="UP000302139">
    <property type="component" value="Unassembled WGS sequence"/>
</dbReference>
<accession>A0A4D4N5T2</accession>
<reference evidence="1 4" key="2">
    <citation type="submission" date="2019-04" db="EMBL/GenBank/DDBJ databases">
        <title>Draft genome sequences of Streptomyces avermitilis NBRC 14893.</title>
        <authorList>
            <person name="Komaki H."/>
            <person name="Tamura T."/>
            <person name="Hosoyama A."/>
        </authorList>
    </citation>
    <scope>NUCLEOTIDE SEQUENCE [LARGE SCALE GENOMIC DNA]</scope>
    <source>
        <strain evidence="1 4">NBRC 14893</strain>
    </source>
</reference>
<protein>
    <submittedName>
        <fullName evidence="2">Uncharacterized protein</fullName>
    </submittedName>
</protein>
<gene>
    <name evidence="1" type="ORF">SAV14893_085110</name>
    <name evidence="2" type="ORF">SAV31267_088490</name>
</gene>
<evidence type="ECO:0000313" key="4">
    <source>
        <dbReference type="Proteomes" id="UP000302139"/>
    </source>
</evidence>
<evidence type="ECO:0000313" key="3">
    <source>
        <dbReference type="Proteomes" id="UP000299211"/>
    </source>
</evidence>
<evidence type="ECO:0000313" key="2">
    <source>
        <dbReference type="EMBL" id="GDY79364.1"/>
    </source>
</evidence>
<organism evidence="2 3">
    <name type="scientific">Streptomyces avermitilis</name>
    <dbReference type="NCBI Taxonomy" id="33903"/>
    <lineage>
        <taxon>Bacteria</taxon>
        <taxon>Bacillati</taxon>
        <taxon>Actinomycetota</taxon>
        <taxon>Actinomycetes</taxon>
        <taxon>Kitasatosporales</taxon>
        <taxon>Streptomycetaceae</taxon>
        <taxon>Streptomyces</taxon>
    </lineage>
</organism>
<dbReference type="EMBL" id="BJHY01000002">
    <property type="protein sequence ID" value="GDY79364.1"/>
    <property type="molecule type" value="Genomic_DNA"/>
</dbReference>
<dbReference type="Proteomes" id="UP000299211">
    <property type="component" value="Unassembled WGS sequence"/>
</dbReference>